<comment type="caution">
    <text evidence="3">The sequence shown here is derived from an EMBL/GenBank/DDBJ whole genome shotgun (WGS) entry which is preliminary data.</text>
</comment>
<feature type="transmembrane region" description="Helical" evidence="2">
    <location>
        <begin position="251"/>
        <end position="271"/>
    </location>
</feature>
<feature type="compositionally biased region" description="Polar residues" evidence="1">
    <location>
        <begin position="12"/>
        <end position="23"/>
    </location>
</feature>
<dbReference type="EMBL" id="NMPR01000139">
    <property type="protein sequence ID" value="KAA8629360.1"/>
    <property type="molecule type" value="Genomic_DNA"/>
</dbReference>
<accession>A0A8S8ZJJ0</accession>
<feature type="region of interest" description="Disordered" evidence="1">
    <location>
        <begin position="1"/>
        <end position="40"/>
    </location>
</feature>
<feature type="transmembrane region" description="Helical" evidence="2">
    <location>
        <begin position="208"/>
        <end position="231"/>
    </location>
</feature>
<reference evidence="3 4" key="1">
    <citation type="submission" date="2017-07" db="EMBL/GenBank/DDBJ databases">
        <title>Genome sequence of the Sordaria macrospora wild type strain R19027.</title>
        <authorList>
            <person name="Nowrousian M."/>
            <person name="Teichert I."/>
            <person name="Kueck U."/>
        </authorList>
    </citation>
    <scope>NUCLEOTIDE SEQUENCE [LARGE SCALE GENOMIC DNA]</scope>
    <source>
        <strain evidence="3 4">R19027</strain>
        <tissue evidence="3">Mycelium</tissue>
    </source>
</reference>
<feature type="transmembrane region" description="Helical" evidence="2">
    <location>
        <begin position="56"/>
        <end position="78"/>
    </location>
</feature>
<sequence length="483" mass="51869">MGIPSPPPSAGLTPSTWGSTQGQTEHRTPRPSPSPDTRPRRTSIIAQLQARRTSGFVGFAGKCLAILLILTFLGTGAYGGMFTGFTNGFFAALTKIKTGGPSAVAGYELKQVYTRVDAIDKILVTLVTFFAAWLDAGGPDMGKGKWEGPWLEGFHLVKGEEGGRTWEVDVPLWAALVQFAGAWGLVSVEGSRKGNKGGLARVVGWTGFWGMGMQLLSYTIAGPIYFIIHLFTSPVASGSDVDALVVNAGDMALLPACITMAFLVPAFMMGLPSPQLIPQAEHQNWMATWQVFPILQANLMFFLKSLFGSSGAGSEGNSNKVIGRKAAGASPVYKFTMTLCVVAQLGFLTIALTPPTALPASLAASYPWLSAILKEVNIDSGIPRALWDPPSLDVSSLEKIRMAWLGPLAKHFLQWDVYSGNFALLTWAVYQYWAAGVGGGKRFGKALGWFVLGGPVATAAYLLWERDEAVVARDDDRGRRRSR</sequence>
<gene>
    <name evidence="3" type="ORF">SMACR_01067</name>
</gene>
<feature type="transmembrane region" description="Helical" evidence="2">
    <location>
        <begin position="446"/>
        <end position="464"/>
    </location>
</feature>
<evidence type="ECO:0000313" key="3">
    <source>
        <dbReference type="EMBL" id="KAA8629360.1"/>
    </source>
</evidence>
<dbReference type="VEuPathDB" id="FungiDB:SMAC_01067"/>
<dbReference type="OMA" id="VFLRWDY"/>
<keyword evidence="2" id="KW-0472">Membrane</keyword>
<keyword evidence="2" id="KW-0812">Transmembrane</keyword>
<name>A0A8S8ZJJ0_SORMA</name>
<evidence type="ECO:0000313" key="4">
    <source>
        <dbReference type="Proteomes" id="UP000433876"/>
    </source>
</evidence>
<protein>
    <submittedName>
        <fullName evidence="3">Uncharacterized protein</fullName>
    </submittedName>
</protein>
<dbReference type="AlphaFoldDB" id="A0A8S8ZJJ0"/>
<dbReference type="Proteomes" id="UP000433876">
    <property type="component" value="Unassembled WGS sequence"/>
</dbReference>
<proteinExistence type="predicted"/>
<feature type="transmembrane region" description="Helical" evidence="2">
    <location>
        <begin position="417"/>
        <end position="434"/>
    </location>
</feature>
<evidence type="ECO:0000256" key="2">
    <source>
        <dbReference type="SAM" id="Phobius"/>
    </source>
</evidence>
<organism evidence="3 4">
    <name type="scientific">Sordaria macrospora</name>
    <dbReference type="NCBI Taxonomy" id="5147"/>
    <lineage>
        <taxon>Eukaryota</taxon>
        <taxon>Fungi</taxon>
        <taxon>Dikarya</taxon>
        <taxon>Ascomycota</taxon>
        <taxon>Pezizomycotina</taxon>
        <taxon>Sordariomycetes</taxon>
        <taxon>Sordariomycetidae</taxon>
        <taxon>Sordariales</taxon>
        <taxon>Sordariaceae</taxon>
        <taxon>Sordaria</taxon>
    </lineage>
</organism>
<evidence type="ECO:0000256" key="1">
    <source>
        <dbReference type="SAM" id="MobiDB-lite"/>
    </source>
</evidence>
<keyword evidence="2" id="KW-1133">Transmembrane helix</keyword>